<dbReference type="AlphaFoldDB" id="A0A327ZY25"/>
<comment type="caution">
    <text evidence="3">The sequence shown here is derived from an EMBL/GenBank/DDBJ whole genome shotgun (WGS) entry which is preliminary data.</text>
</comment>
<evidence type="ECO:0000259" key="1">
    <source>
        <dbReference type="Pfam" id="PF01408"/>
    </source>
</evidence>
<reference evidence="3 4" key="1">
    <citation type="journal article" date="2018" name="Front. Microbiol.">
        <title>Description and Comparative Genomics of Macrococcus caseolyticus subsp. hominis subsp. nov., Macrococcus goetzii sp. nov., Macrococcus epidermidis sp. nov., and Macrococcus bohemicus sp. nov., Novel Macrococci From Human Clinical Material With Virulence Potential and Suspected Uptake of Foreign DNA by Natural Transformation.</title>
        <authorList>
            <person name="Maslanova I."/>
            <person name="Wertheimer Z."/>
            <person name="Sedlacek I."/>
            <person name="Svec P."/>
            <person name="Indrakova A."/>
            <person name="Kovarovic V."/>
            <person name="Schumann P."/>
            <person name="Sproer C."/>
            <person name="Kralova S."/>
            <person name="Sedo O."/>
            <person name="Kristofova L."/>
            <person name="Vrbovska V."/>
            <person name="Fuzik T."/>
            <person name="Petras P."/>
            <person name="Zdrahal Z."/>
            <person name="Ruzickova V."/>
            <person name="Doskar J."/>
            <person name="Pantucek R."/>
        </authorList>
    </citation>
    <scope>NUCLEOTIDE SEQUENCE [LARGE SCALE GENOMIC DNA]</scope>
    <source>
        <strain evidence="3 4">01/688</strain>
    </source>
</reference>
<dbReference type="InterPro" id="IPR052515">
    <property type="entry name" value="Gfo/Idh/MocA_Oxidoreductase"/>
</dbReference>
<dbReference type="RefSeq" id="WP_111714107.1">
    <property type="nucleotide sequence ID" value="NZ_JBHSSR010000001.1"/>
</dbReference>
<dbReference type="GO" id="GO:0000166">
    <property type="term" value="F:nucleotide binding"/>
    <property type="evidence" value="ECO:0007669"/>
    <property type="project" value="InterPro"/>
</dbReference>
<keyword evidence="4" id="KW-1185">Reference proteome</keyword>
<dbReference type="InterPro" id="IPR000683">
    <property type="entry name" value="Gfo/Idh/MocA-like_OxRdtase_N"/>
</dbReference>
<dbReference type="Gene3D" id="3.40.50.720">
    <property type="entry name" value="NAD(P)-binding Rossmann-like Domain"/>
    <property type="match status" value="1"/>
</dbReference>
<evidence type="ECO:0000313" key="4">
    <source>
        <dbReference type="Proteomes" id="UP000249808"/>
    </source>
</evidence>
<dbReference type="Gene3D" id="3.30.360.10">
    <property type="entry name" value="Dihydrodipicolinate Reductase, domain 2"/>
    <property type="match status" value="1"/>
</dbReference>
<dbReference type="PANTHER" id="PTHR43249:SF1">
    <property type="entry name" value="D-GLUCOSIDE 3-DEHYDROGENASE"/>
    <property type="match status" value="1"/>
</dbReference>
<dbReference type="SUPFAM" id="SSF51735">
    <property type="entry name" value="NAD(P)-binding Rossmann-fold domains"/>
    <property type="match status" value="1"/>
</dbReference>
<proteinExistence type="predicted"/>
<feature type="domain" description="GFO/IDH/MocA-like oxidoreductase" evidence="2">
    <location>
        <begin position="132"/>
        <end position="269"/>
    </location>
</feature>
<dbReference type="Pfam" id="PF22725">
    <property type="entry name" value="GFO_IDH_MocA_C3"/>
    <property type="match status" value="1"/>
</dbReference>
<feature type="domain" description="Gfo/Idh/MocA-like oxidoreductase N-terminal" evidence="1">
    <location>
        <begin position="4"/>
        <end position="121"/>
    </location>
</feature>
<dbReference type="Proteomes" id="UP000249808">
    <property type="component" value="Unassembled WGS sequence"/>
</dbReference>
<gene>
    <name evidence="3" type="ORF">BHU61_00345</name>
</gene>
<name>A0A327ZY25_9STAP</name>
<organism evidence="3 4">
    <name type="scientific">Macrococcus epidermidis</name>
    <dbReference type="NCBI Taxonomy" id="1902580"/>
    <lineage>
        <taxon>Bacteria</taxon>
        <taxon>Bacillati</taxon>
        <taxon>Bacillota</taxon>
        <taxon>Bacilli</taxon>
        <taxon>Bacillales</taxon>
        <taxon>Staphylococcaceae</taxon>
        <taxon>Macrococcus</taxon>
    </lineage>
</organism>
<sequence>MEQVKIGIVGAGGIATGRHIPTFQQFQEVSVSHIYDIDAEKAKIVATEFGIEHVCDTYEEMLEAVDAVIITTPNKFHAPYTIQALNRDVHVMCEKPMALTSEECDAMIEAEERSEGVLHIAYHYRFMKEAIAAKQIIDQGGIGEPLVINVKAMRRRKVPGWGVFTNKDLQGGGSLIDYGCHLLDLAMWLAGDIKPIEVNGTTYNRLSKDNHDIVNEWGNFDASTFEVDDHVTAYVKFDNQASMLFETSWSANIEHDEEFISIAGTKGGINVFDMKYNTASEGLMTTTTIDYVQEKNTFEYLQASNFIRTILHDSVLKVKSVEARNVSKIIEAIYLSSAQNKAIKIQNS</sequence>
<dbReference type="SUPFAM" id="SSF55347">
    <property type="entry name" value="Glyceraldehyde-3-phosphate dehydrogenase-like, C-terminal domain"/>
    <property type="match status" value="1"/>
</dbReference>
<dbReference type="PANTHER" id="PTHR43249">
    <property type="entry name" value="UDP-N-ACETYL-2-AMINO-2-DEOXY-D-GLUCURONATE OXIDASE"/>
    <property type="match status" value="1"/>
</dbReference>
<dbReference type="InterPro" id="IPR036291">
    <property type="entry name" value="NAD(P)-bd_dom_sf"/>
</dbReference>
<protein>
    <submittedName>
        <fullName evidence="3">Gfo/Idh/MocA family oxidoreductase</fullName>
    </submittedName>
</protein>
<dbReference type="EMBL" id="PZJH01000001">
    <property type="protein sequence ID" value="RAK45928.1"/>
    <property type="molecule type" value="Genomic_DNA"/>
</dbReference>
<dbReference type="InterPro" id="IPR055170">
    <property type="entry name" value="GFO_IDH_MocA-like_dom"/>
</dbReference>
<evidence type="ECO:0000259" key="2">
    <source>
        <dbReference type="Pfam" id="PF22725"/>
    </source>
</evidence>
<dbReference type="Pfam" id="PF01408">
    <property type="entry name" value="GFO_IDH_MocA"/>
    <property type="match status" value="1"/>
</dbReference>
<evidence type="ECO:0000313" key="3">
    <source>
        <dbReference type="EMBL" id="RAK45928.1"/>
    </source>
</evidence>
<accession>A0A327ZY25</accession>